<gene>
    <name evidence="2" type="ORF">ACIKP9_11105</name>
</gene>
<evidence type="ECO:0000313" key="2">
    <source>
        <dbReference type="EMBL" id="MFJ5446777.1"/>
    </source>
</evidence>
<keyword evidence="1" id="KW-0812">Transmembrane</keyword>
<keyword evidence="1" id="KW-0472">Membrane</keyword>
<keyword evidence="1" id="KW-1133">Transmembrane helix</keyword>
<sequence length="205" mass="21671">MMKQKLMMPALATASRQHGVVLMVALIVLIAMTLAGLALWRAVDSGNVIAGNLAFKQSATMSADRGLQAALVWLDNNRNALADSDTAHGYIANTLSTEPDWYGNSIWSNAVDLGADAAGNRVQYLIHRLCRTTGAYNGEDGTGQANSCSTSLSKAPVTNATLGSSLQIGAAVYQSNPSIYYRITARVLGPRNTISIVQATVMVPV</sequence>
<accession>A0ABW8GN01</accession>
<proteinExistence type="predicted"/>
<reference evidence="2 3" key="1">
    <citation type="submission" date="2024-11" db="EMBL/GenBank/DDBJ databases">
        <authorList>
            <person name="Kaparullina E.N."/>
            <person name="Delegan Y.A."/>
            <person name="Doronina N.V."/>
        </authorList>
    </citation>
    <scope>NUCLEOTIDE SEQUENCE [LARGE SCALE GENOMIC DNA]</scope>
    <source>
        <strain evidence="2 3">7sh_L</strain>
    </source>
</reference>
<comment type="caution">
    <text evidence="2">The sequence shown here is derived from an EMBL/GenBank/DDBJ whole genome shotgun (WGS) entry which is preliminary data.</text>
</comment>
<evidence type="ECO:0000256" key="1">
    <source>
        <dbReference type="SAM" id="Phobius"/>
    </source>
</evidence>
<evidence type="ECO:0008006" key="4">
    <source>
        <dbReference type="Google" id="ProtNLM"/>
    </source>
</evidence>
<protein>
    <recommendedName>
        <fullName evidence="4">Tfp pilus assembly protein PilX</fullName>
    </recommendedName>
</protein>
<dbReference type="EMBL" id="JBIWXY010000002">
    <property type="protein sequence ID" value="MFJ5446777.1"/>
    <property type="molecule type" value="Genomic_DNA"/>
</dbReference>
<keyword evidence="3" id="KW-1185">Reference proteome</keyword>
<dbReference type="Proteomes" id="UP001617669">
    <property type="component" value="Unassembled WGS sequence"/>
</dbReference>
<name>A0ABW8GN01_9PROT</name>
<organism evidence="2 3">
    <name type="scientific">Methylobacillus methanolivorans</name>
    <dbReference type="NCBI Taxonomy" id="1848927"/>
    <lineage>
        <taxon>Bacteria</taxon>
        <taxon>Pseudomonadati</taxon>
        <taxon>Pseudomonadota</taxon>
        <taxon>Betaproteobacteria</taxon>
        <taxon>Nitrosomonadales</taxon>
        <taxon>Methylophilaceae</taxon>
        <taxon>Methylobacillus</taxon>
    </lineage>
</organism>
<feature type="transmembrane region" description="Helical" evidence="1">
    <location>
        <begin position="20"/>
        <end position="40"/>
    </location>
</feature>
<evidence type="ECO:0000313" key="3">
    <source>
        <dbReference type="Proteomes" id="UP001617669"/>
    </source>
</evidence>
<dbReference type="RefSeq" id="WP_400882716.1">
    <property type="nucleotide sequence ID" value="NZ_JBIWXY010000002.1"/>
</dbReference>